<comment type="caution">
    <text evidence="2">The sequence shown here is derived from an EMBL/GenBank/DDBJ whole genome shotgun (WGS) entry which is preliminary data.</text>
</comment>
<proteinExistence type="predicted"/>
<reference evidence="2" key="1">
    <citation type="submission" date="2021-03" db="EMBL/GenBank/DDBJ databases">
        <title>Draft genome sequence of rust myrtle Austropuccinia psidii MF-1, a brazilian biotype.</title>
        <authorList>
            <person name="Quecine M.C."/>
            <person name="Pachon D.M.R."/>
            <person name="Bonatelli M.L."/>
            <person name="Correr F.H."/>
            <person name="Franceschini L.M."/>
            <person name="Leite T.F."/>
            <person name="Margarido G.R.A."/>
            <person name="Almeida C.A."/>
            <person name="Ferrarezi J.A."/>
            <person name="Labate C.A."/>
        </authorList>
    </citation>
    <scope>NUCLEOTIDE SEQUENCE</scope>
    <source>
        <strain evidence="2">MF-1</strain>
    </source>
</reference>
<sequence>MDVEEENPFIALVQEASGNEMLVLLDSGATHHVASNIHLFSDYQKVDMSLSVASAKRHPVIGKGTINLGCQYGNIRLTEALHCPDIPGMVISLGKFMKNDGNVMFEEGIFKLKQHGCIFDSVPKGNWWYLPLNDVVSCNEISEFNKNLSQLLHLWLAHISLCTVRRMQRLNCVKGLPPKSIACDVNICRPCSLAKSRHSPLEMSSRLIVNNPGDVIVVDLMGPFPISFDKKSYALIIQDHHSSLATLYPL</sequence>
<organism evidence="2 3">
    <name type="scientific">Austropuccinia psidii MF-1</name>
    <dbReference type="NCBI Taxonomy" id="1389203"/>
    <lineage>
        <taxon>Eukaryota</taxon>
        <taxon>Fungi</taxon>
        <taxon>Dikarya</taxon>
        <taxon>Basidiomycota</taxon>
        <taxon>Pucciniomycotina</taxon>
        <taxon>Pucciniomycetes</taxon>
        <taxon>Pucciniales</taxon>
        <taxon>Sphaerophragmiaceae</taxon>
        <taxon>Austropuccinia</taxon>
    </lineage>
</organism>
<dbReference type="InterPro" id="IPR054722">
    <property type="entry name" value="PolX-like_BBD"/>
</dbReference>
<accession>A0A9Q3GM68</accession>
<keyword evidence="3" id="KW-1185">Reference proteome</keyword>
<evidence type="ECO:0000313" key="2">
    <source>
        <dbReference type="EMBL" id="MBW0472688.1"/>
    </source>
</evidence>
<name>A0A9Q3GM68_9BASI</name>
<gene>
    <name evidence="2" type="ORF">O181_012403</name>
</gene>
<evidence type="ECO:0000259" key="1">
    <source>
        <dbReference type="Pfam" id="PF22936"/>
    </source>
</evidence>
<dbReference type="Pfam" id="PF22936">
    <property type="entry name" value="Pol_BBD"/>
    <property type="match status" value="1"/>
</dbReference>
<evidence type="ECO:0000313" key="3">
    <source>
        <dbReference type="Proteomes" id="UP000765509"/>
    </source>
</evidence>
<protein>
    <recommendedName>
        <fullName evidence="1">Retrovirus-related Pol polyprotein from transposon TNT 1-94-like beta-barrel domain-containing protein</fullName>
    </recommendedName>
</protein>
<dbReference type="OrthoDB" id="3344688at2759"/>
<dbReference type="Proteomes" id="UP000765509">
    <property type="component" value="Unassembled WGS sequence"/>
</dbReference>
<dbReference type="EMBL" id="AVOT02003168">
    <property type="protein sequence ID" value="MBW0472688.1"/>
    <property type="molecule type" value="Genomic_DNA"/>
</dbReference>
<feature type="domain" description="Retrovirus-related Pol polyprotein from transposon TNT 1-94-like beta-barrel" evidence="1">
    <location>
        <begin position="24"/>
        <end position="99"/>
    </location>
</feature>
<dbReference type="AlphaFoldDB" id="A0A9Q3GM68"/>